<dbReference type="OrthoDB" id="655030at2759"/>
<dbReference type="InParanoid" id="W2S563"/>
<evidence type="ECO:0000313" key="6">
    <source>
        <dbReference type="EMBL" id="ETN43822.1"/>
    </source>
</evidence>
<dbReference type="InterPro" id="IPR002938">
    <property type="entry name" value="FAD-bd"/>
</dbReference>
<dbReference type="GeneID" id="19978485"/>
<organism evidence="6 7">
    <name type="scientific">Cyphellophora europaea (strain CBS 101466)</name>
    <name type="common">Phialophora europaea</name>
    <dbReference type="NCBI Taxonomy" id="1220924"/>
    <lineage>
        <taxon>Eukaryota</taxon>
        <taxon>Fungi</taxon>
        <taxon>Dikarya</taxon>
        <taxon>Ascomycota</taxon>
        <taxon>Pezizomycotina</taxon>
        <taxon>Eurotiomycetes</taxon>
        <taxon>Chaetothyriomycetidae</taxon>
        <taxon>Chaetothyriales</taxon>
        <taxon>Cyphellophoraceae</taxon>
        <taxon>Cyphellophora</taxon>
    </lineage>
</organism>
<sequence>MFPSQPMIAIVGGGPAGLTLGLLLYKRSVPFTIFELRQRPTQEELDKPCGVLDLHDESGQAALRECGLYDEFLELTGECSEAQRVSDMQGNIIYADEGELSERPEISRHALTKLLISNLPSESLRWGYKVRGASVSGGRTELDFGDGGRHSFDLVVGADGAWSRIRSLVTDVRPSYAGVHNITLTIRNVTTKYPQVAKLVGPGSFSALGMNHGVMSQRGPQDSARIYCFLSTPHDFLSTSGLEGQDVRYAKEKLLDDDCLLGKWGPKIKGLVSTACAEEATDNPGGTVDIKPMYSLPVDHRWTNRSGVTLVGDAAHLMCPWAGEGVNLAMWDSLELSRVIIDAFKRADTSDSFQVALRPQLERFENDMVARAKEKAEETASNGEMLFGDDAAKSFVRFFESAYGAPR</sequence>
<evidence type="ECO:0000256" key="2">
    <source>
        <dbReference type="ARBA" id="ARBA00022827"/>
    </source>
</evidence>
<dbReference type="Pfam" id="PF01494">
    <property type="entry name" value="FAD_binding_3"/>
    <property type="match status" value="1"/>
</dbReference>
<keyword evidence="4" id="KW-0503">Monooxygenase</keyword>
<evidence type="ECO:0000256" key="3">
    <source>
        <dbReference type="ARBA" id="ARBA00023002"/>
    </source>
</evidence>
<dbReference type="RefSeq" id="XP_008714037.1">
    <property type="nucleotide sequence ID" value="XM_008715815.1"/>
</dbReference>
<dbReference type="Gene3D" id="3.50.50.60">
    <property type="entry name" value="FAD/NAD(P)-binding domain"/>
    <property type="match status" value="1"/>
</dbReference>
<reference evidence="6 7" key="1">
    <citation type="submission" date="2013-03" db="EMBL/GenBank/DDBJ databases">
        <title>The Genome Sequence of Phialophora europaea CBS 101466.</title>
        <authorList>
            <consortium name="The Broad Institute Genomics Platform"/>
            <person name="Cuomo C."/>
            <person name="de Hoog S."/>
            <person name="Gorbushina A."/>
            <person name="Walker B."/>
            <person name="Young S.K."/>
            <person name="Zeng Q."/>
            <person name="Gargeya S."/>
            <person name="Fitzgerald M."/>
            <person name="Haas B."/>
            <person name="Abouelleil A."/>
            <person name="Allen A.W."/>
            <person name="Alvarado L."/>
            <person name="Arachchi H.M."/>
            <person name="Berlin A.M."/>
            <person name="Chapman S.B."/>
            <person name="Gainer-Dewar J."/>
            <person name="Goldberg J."/>
            <person name="Griggs A."/>
            <person name="Gujja S."/>
            <person name="Hansen M."/>
            <person name="Howarth C."/>
            <person name="Imamovic A."/>
            <person name="Ireland A."/>
            <person name="Larimer J."/>
            <person name="McCowan C."/>
            <person name="Murphy C."/>
            <person name="Pearson M."/>
            <person name="Poon T.W."/>
            <person name="Priest M."/>
            <person name="Roberts A."/>
            <person name="Saif S."/>
            <person name="Shea T."/>
            <person name="Sisk P."/>
            <person name="Sykes S."/>
            <person name="Wortman J."/>
            <person name="Nusbaum C."/>
            <person name="Birren B."/>
        </authorList>
    </citation>
    <scope>NUCLEOTIDE SEQUENCE [LARGE SCALE GENOMIC DNA]</scope>
    <source>
        <strain evidence="6 7">CBS 101466</strain>
    </source>
</reference>
<dbReference type="PRINTS" id="PR00420">
    <property type="entry name" value="RNGMNOXGNASE"/>
</dbReference>
<keyword evidence="1" id="KW-0285">Flavoprotein</keyword>
<evidence type="ECO:0000256" key="1">
    <source>
        <dbReference type="ARBA" id="ARBA00022630"/>
    </source>
</evidence>
<dbReference type="GO" id="GO:0004497">
    <property type="term" value="F:monooxygenase activity"/>
    <property type="evidence" value="ECO:0007669"/>
    <property type="project" value="UniProtKB-KW"/>
</dbReference>
<feature type="domain" description="FAD-binding" evidence="5">
    <location>
        <begin position="8"/>
        <end position="347"/>
    </location>
</feature>
<evidence type="ECO:0000259" key="5">
    <source>
        <dbReference type="Pfam" id="PF01494"/>
    </source>
</evidence>
<dbReference type="VEuPathDB" id="FungiDB:HMPREF1541_11146"/>
<dbReference type="PANTHER" id="PTHR46972">
    <property type="entry name" value="MONOOXYGENASE ASQM-RELATED"/>
    <property type="match status" value="1"/>
</dbReference>
<dbReference type="AlphaFoldDB" id="W2S563"/>
<gene>
    <name evidence="6" type="ORF">HMPREF1541_11146</name>
</gene>
<dbReference type="GO" id="GO:0071949">
    <property type="term" value="F:FAD binding"/>
    <property type="evidence" value="ECO:0007669"/>
    <property type="project" value="InterPro"/>
</dbReference>
<dbReference type="InterPro" id="IPR036188">
    <property type="entry name" value="FAD/NAD-bd_sf"/>
</dbReference>
<dbReference type="PANTHER" id="PTHR46972:SF1">
    <property type="entry name" value="FAD DEPENDENT OXIDOREDUCTASE DOMAIN-CONTAINING PROTEIN"/>
    <property type="match status" value="1"/>
</dbReference>
<dbReference type="STRING" id="1220924.W2S563"/>
<dbReference type="EMBL" id="KI635847">
    <property type="protein sequence ID" value="ETN43822.1"/>
    <property type="molecule type" value="Genomic_DNA"/>
</dbReference>
<dbReference type="HOGENOM" id="CLU_009665_4_0_1"/>
<evidence type="ECO:0000313" key="7">
    <source>
        <dbReference type="Proteomes" id="UP000030752"/>
    </source>
</evidence>
<protein>
    <recommendedName>
        <fullName evidence="5">FAD-binding domain-containing protein</fullName>
    </recommendedName>
</protein>
<keyword evidence="7" id="KW-1185">Reference proteome</keyword>
<name>W2S563_CYPE1</name>
<keyword evidence="3" id="KW-0560">Oxidoreductase</keyword>
<keyword evidence="2" id="KW-0274">FAD</keyword>
<dbReference type="SUPFAM" id="SSF51905">
    <property type="entry name" value="FAD/NAD(P)-binding domain"/>
    <property type="match status" value="1"/>
</dbReference>
<accession>W2S563</accession>
<dbReference type="eggNOG" id="ENOG502SK6M">
    <property type="taxonomic scope" value="Eukaryota"/>
</dbReference>
<proteinExistence type="predicted"/>
<evidence type="ECO:0000256" key="4">
    <source>
        <dbReference type="ARBA" id="ARBA00023033"/>
    </source>
</evidence>
<dbReference type="Proteomes" id="UP000030752">
    <property type="component" value="Unassembled WGS sequence"/>
</dbReference>